<evidence type="ECO:0008006" key="3">
    <source>
        <dbReference type="Google" id="ProtNLM"/>
    </source>
</evidence>
<sequence length="77" mass="8407">MLPADCALATEDFMRFQGAIFDIDGVLVDSPHEQAWREALAQLVAGPWAGIAAGTRYTPEGYTSAVYQEYVSGKPRE</sequence>
<comment type="caution">
    <text evidence="1">The sequence shown here is derived from an EMBL/GenBank/DDBJ whole genome shotgun (WGS) entry which is preliminary data.</text>
</comment>
<dbReference type="Gene3D" id="1.10.150.240">
    <property type="entry name" value="Putative phosphatase, domain 2"/>
    <property type="match status" value="1"/>
</dbReference>
<organism evidence="1 2">
    <name type="scientific">Kouleothrix aurantiaca</name>
    <dbReference type="NCBI Taxonomy" id="186479"/>
    <lineage>
        <taxon>Bacteria</taxon>
        <taxon>Bacillati</taxon>
        <taxon>Chloroflexota</taxon>
        <taxon>Chloroflexia</taxon>
        <taxon>Chloroflexales</taxon>
        <taxon>Roseiflexineae</taxon>
        <taxon>Roseiflexaceae</taxon>
        <taxon>Kouleothrix</taxon>
    </lineage>
</organism>
<evidence type="ECO:0000313" key="1">
    <source>
        <dbReference type="EMBL" id="KPV48321.1"/>
    </source>
</evidence>
<dbReference type="InterPro" id="IPR036412">
    <property type="entry name" value="HAD-like_sf"/>
</dbReference>
<name>A0A0P9CQR4_9CHLR</name>
<protein>
    <recommendedName>
        <fullName evidence="3">Haloacid dehalogenase</fullName>
    </recommendedName>
</protein>
<gene>
    <name evidence="1" type="ORF">SE17_38695</name>
</gene>
<accession>A0A0P9CQR4</accession>
<dbReference type="SUPFAM" id="SSF56784">
    <property type="entry name" value="HAD-like"/>
    <property type="match status" value="1"/>
</dbReference>
<dbReference type="Proteomes" id="UP000050509">
    <property type="component" value="Unassembled WGS sequence"/>
</dbReference>
<keyword evidence="2" id="KW-1185">Reference proteome</keyword>
<dbReference type="InterPro" id="IPR023198">
    <property type="entry name" value="PGP-like_dom2"/>
</dbReference>
<evidence type="ECO:0000313" key="2">
    <source>
        <dbReference type="Proteomes" id="UP000050509"/>
    </source>
</evidence>
<dbReference type="EMBL" id="LJCR01002747">
    <property type="protein sequence ID" value="KPV48321.1"/>
    <property type="molecule type" value="Genomic_DNA"/>
</dbReference>
<dbReference type="AlphaFoldDB" id="A0A0P9CQR4"/>
<feature type="non-terminal residue" evidence="1">
    <location>
        <position position="77"/>
    </location>
</feature>
<proteinExistence type="predicted"/>
<reference evidence="1 2" key="1">
    <citation type="submission" date="2015-09" db="EMBL/GenBank/DDBJ databases">
        <title>Draft genome sequence of Kouleothrix aurantiaca JCM 19913.</title>
        <authorList>
            <person name="Hemp J."/>
        </authorList>
    </citation>
    <scope>NUCLEOTIDE SEQUENCE [LARGE SCALE GENOMIC DNA]</scope>
    <source>
        <strain evidence="1 2">COM-B</strain>
    </source>
</reference>